<evidence type="ECO:0000313" key="2">
    <source>
        <dbReference type="EMBL" id="QGJ87994.1"/>
    </source>
</evidence>
<proteinExistence type="predicted"/>
<organism evidence="2 3">
    <name type="scientific">Gordonia phage Avazak</name>
    <dbReference type="NCBI Taxonomy" id="2656529"/>
    <lineage>
        <taxon>Viruses</taxon>
        <taxon>Duplodnaviria</taxon>
        <taxon>Heunggongvirae</taxon>
        <taxon>Uroviricota</taxon>
        <taxon>Caudoviricetes</taxon>
        <taxon>Deejayvirinae</taxon>
        <taxon>Tanisvirus</taxon>
        <taxon>Tanisvirus avazak</taxon>
    </lineage>
</organism>
<dbReference type="KEGG" id="vg:55624263"/>
<dbReference type="InterPro" id="IPR009097">
    <property type="entry name" value="Cyclic_Pdiesterase"/>
</dbReference>
<gene>
    <name evidence="2" type="primary">12</name>
    <name evidence="2" type="ORF">SEA_AVAZAK_12</name>
</gene>
<feature type="compositionally biased region" description="Basic and acidic residues" evidence="1">
    <location>
        <begin position="403"/>
        <end position="422"/>
    </location>
</feature>
<dbReference type="GeneID" id="55624263"/>
<name>A0A649V6Z9_9CAUD</name>
<dbReference type="RefSeq" id="YP_009853578.1">
    <property type="nucleotide sequence ID" value="NC_048822.1"/>
</dbReference>
<evidence type="ECO:0000313" key="3">
    <source>
        <dbReference type="Proteomes" id="UP000425472"/>
    </source>
</evidence>
<evidence type="ECO:0008006" key="4">
    <source>
        <dbReference type="Google" id="ProtNLM"/>
    </source>
</evidence>
<dbReference type="Pfam" id="PF23847">
    <property type="entry name" value="DUF7211"/>
    <property type="match status" value="1"/>
</dbReference>
<protein>
    <recommendedName>
        <fullName evidence="4">Phosphoesterase</fullName>
    </recommendedName>
</protein>
<feature type="region of interest" description="Disordered" evidence="1">
    <location>
        <begin position="367"/>
        <end position="428"/>
    </location>
</feature>
<reference evidence="2 3" key="1">
    <citation type="submission" date="2019-10" db="EMBL/GenBank/DDBJ databases">
        <authorList>
            <person name="Millar G.J."/>
            <person name="Stotolongo A."/>
            <person name="Acosta C.G."/>
            <person name="Alexandre C.L."/>
            <person name="Birchfield S.K."/>
            <person name="Bradshaw K.L."/>
            <person name="Collins J.L."/>
            <person name="Emile S.L."/>
            <person name="Gale T.J."/>
            <person name="Higgs R.I."/>
            <person name="Jakubik A.E."/>
            <person name="Jasna A.S."/>
            <person name="Lightbourn T.A."/>
            <person name="Ortegon K.B."/>
            <person name="Sargent D.P."/>
            <person name="Thermozier K.N."/>
            <person name="Thomas F."/>
            <person name="Tucker J.D."/>
            <person name="White J.S."/>
            <person name="Sconiers W.B."/>
            <person name="Coleman S.T."/>
            <person name="Riley H.L."/>
            <person name="Garlena R.A."/>
            <person name="Russell D.A."/>
            <person name="Pope W.H."/>
            <person name="Jacobs-Sera D."/>
            <person name="Hatfull G.F."/>
        </authorList>
    </citation>
    <scope>NUCLEOTIDE SEQUENCE [LARGE SCALE GENOMIC DNA]</scope>
</reference>
<sequence length="519" mass="57435">MTSWAIVAVPEDGESVWKISSEKVPHMTILFLGEQSDPEKALHITQYLQHAVQTSLNKFGATVRNRGILGDESADVLFFEGERRLKQVMDFRSFLLADPVINECFNSTEQFDGWTPHLTLGYPARPARKPEGLHSLPLYAVYFDKIALWVDDFDGPTFNLEYEDEYAMAMDSLAHRQAEAATVYKTPETARDVVMRNVLARKQLREPSNLKHHGIGARKVDYKNPIEEAIKKTVGPAGVSARELNNAGRFFKHAISGALQHGSTADPKKIYVRENQLAFIRHLDHAVGGRPSERAGREFDLATRLDGDWILSSIDRVAHTATVESHIHPVIDEYGRIQNYEIVHDQLTEDDMRCALVHYGVRGMKWGVRRKSPDDGGGSSSGGSGGSSGSGGSGGGSAAGKSKLAERRDRKAAEKRAARSEDANNAADLKQKLKTTKSSSMSNQEMQQLITRLQLESQLASAMEKNPKTKSEGRKFVESLVIDTAKVAVKQAVQEAATKQTKSFLNSRLEDAMNRRSSS</sequence>
<dbReference type="EMBL" id="MN585971">
    <property type="protein sequence ID" value="QGJ87994.1"/>
    <property type="molecule type" value="Genomic_DNA"/>
</dbReference>
<evidence type="ECO:0000256" key="1">
    <source>
        <dbReference type="SAM" id="MobiDB-lite"/>
    </source>
</evidence>
<dbReference type="Gene3D" id="3.90.1140.10">
    <property type="entry name" value="Cyclic phosphodiesterase"/>
    <property type="match status" value="1"/>
</dbReference>
<dbReference type="InterPro" id="IPR055635">
    <property type="entry name" value="DUF7211"/>
</dbReference>
<feature type="compositionally biased region" description="Gly residues" evidence="1">
    <location>
        <begin position="375"/>
        <end position="398"/>
    </location>
</feature>
<dbReference type="SUPFAM" id="SSF55144">
    <property type="entry name" value="LigT-like"/>
    <property type="match status" value="1"/>
</dbReference>
<keyword evidence="3" id="KW-1185">Reference proteome</keyword>
<accession>A0A649V6Z9</accession>
<dbReference type="Proteomes" id="UP000425472">
    <property type="component" value="Segment"/>
</dbReference>